<protein>
    <submittedName>
        <fullName evidence="3">Uncharacterized protein LOC113466642</fullName>
    </submittedName>
</protein>
<keyword evidence="2" id="KW-1185">Reference proteome</keyword>
<gene>
    <name evidence="3" type="primary">LOC113466642</name>
</gene>
<proteinExistence type="predicted"/>
<feature type="region of interest" description="Disordered" evidence="1">
    <location>
        <begin position="704"/>
        <end position="769"/>
    </location>
</feature>
<evidence type="ECO:0000256" key="1">
    <source>
        <dbReference type="SAM" id="MobiDB-lite"/>
    </source>
</evidence>
<feature type="compositionally biased region" description="Polar residues" evidence="1">
    <location>
        <begin position="551"/>
        <end position="561"/>
    </location>
</feature>
<dbReference type="Proteomes" id="UP000079169">
    <property type="component" value="Unplaced"/>
</dbReference>
<accession>A0A3Q0IP02</accession>
<feature type="region of interest" description="Disordered" evidence="1">
    <location>
        <begin position="850"/>
        <end position="870"/>
    </location>
</feature>
<dbReference type="KEGG" id="dci:113466642"/>
<dbReference type="GeneID" id="113466642"/>
<feature type="compositionally biased region" description="Basic residues" evidence="1">
    <location>
        <begin position="857"/>
        <end position="870"/>
    </location>
</feature>
<evidence type="ECO:0000313" key="2">
    <source>
        <dbReference type="Proteomes" id="UP000079169"/>
    </source>
</evidence>
<feature type="region of interest" description="Disordered" evidence="1">
    <location>
        <begin position="532"/>
        <end position="561"/>
    </location>
</feature>
<evidence type="ECO:0000313" key="3">
    <source>
        <dbReference type="RefSeq" id="XP_026678029.1"/>
    </source>
</evidence>
<feature type="compositionally biased region" description="Basic and acidic residues" evidence="1">
    <location>
        <begin position="704"/>
        <end position="757"/>
    </location>
</feature>
<dbReference type="RefSeq" id="XP_026678029.1">
    <property type="nucleotide sequence ID" value="XM_026822228.1"/>
</dbReference>
<feature type="region of interest" description="Disordered" evidence="1">
    <location>
        <begin position="437"/>
        <end position="463"/>
    </location>
</feature>
<dbReference type="AlphaFoldDB" id="A0A3Q0IP02"/>
<reference evidence="3" key="1">
    <citation type="submission" date="2025-08" db="UniProtKB">
        <authorList>
            <consortium name="RefSeq"/>
        </authorList>
    </citation>
    <scope>IDENTIFICATION</scope>
</reference>
<sequence length="870" mass="98097">MRGIHDMVYRSGEIIHDLELYRRVYGTQSVTECGGSLEYDVRNERDKYYLMSGSIESYGDKVDPCGTPFQESKPSEPIHKLSTRELERVHDIDSYETTSKGEWTRTSGFEPCLTIRDHRRDESPTRNVREILTRKQDPSDEKPYVSITELFGSQKPPYLKVSEHITSPTGGNGPHKGTVPYLERRTGGNVPCGDTLPYLDQDRGDTLPYLPGIDQEPDHIVTYQRLLESNPIHDSVPDTSTMYPCLSERFDLAHILPYYSIPEAFKTENIETSHETHFGTTLDHGPCHIKREFENVPDMAYDTIDLSRDTASLNSKGHSRGIDISHDTSLKHRQDSRGNISYLDHVVPHRSEAYQDMVVPHEEDTFHEGMLLGAANKYQDDQGKPQERLASDHMMASDHTRFLQEVILGPADWARDMPEKWIASGVTQEELTKANLAKRNVSESDRQGESWTHGASKDRLDGSGHIGQQYGMCSGQYEITGETKGSGHIGQQHEMPGGQYEHISETHRQQYENISATHKQQYEISTTHKQQYETPNGHYDKAKSHAPITHSDISTSDPDNSKNSYVLRKHYERFPNLPDLGREYSCFSDYKPNYDLTESRDRLDQLRAKLINKSFDEINVKLEEDADILTVEMNEIEGNMGVGSVDVAVGSMNVAVGNMDVAVGSVEVIVLTPEEMRLLEACQWRGYTGGRSLSVDDNVIGGARGDHLATPRECKTSRDHMTTPRDSKTSRDHMTTPREHISKSRDYTASLRDKATSRDQTATRRGKNRANSCDQLLLGRANIPSVNKVDLLVSHFTMARNYVVTSEPVQVPVQARSQTFSESLNTMLCKQTKSVSFALEIENIDSPKRSALETGKKKSGSKKTKSCCID</sequence>
<organism evidence="2 3">
    <name type="scientific">Diaphorina citri</name>
    <name type="common">Asian citrus psyllid</name>
    <dbReference type="NCBI Taxonomy" id="121845"/>
    <lineage>
        <taxon>Eukaryota</taxon>
        <taxon>Metazoa</taxon>
        <taxon>Ecdysozoa</taxon>
        <taxon>Arthropoda</taxon>
        <taxon>Hexapoda</taxon>
        <taxon>Insecta</taxon>
        <taxon>Pterygota</taxon>
        <taxon>Neoptera</taxon>
        <taxon>Paraneoptera</taxon>
        <taxon>Hemiptera</taxon>
        <taxon>Sternorrhyncha</taxon>
        <taxon>Psylloidea</taxon>
        <taxon>Psyllidae</taxon>
        <taxon>Diaphorininae</taxon>
        <taxon>Diaphorina</taxon>
    </lineage>
</organism>
<dbReference type="PaxDb" id="121845-A0A3Q0IP02"/>
<name>A0A3Q0IP02_DIACI</name>